<dbReference type="SMART" id="SM00065">
    <property type="entry name" value="GAF"/>
    <property type="match status" value="2"/>
</dbReference>
<dbReference type="PANTHER" id="PTHR24421">
    <property type="entry name" value="NITRATE/NITRITE SENSOR PROTEIN NARX-RELATED"/>
    <property type="match status" value="1"/>
</dbReference>
<keyword evidence="3" id="KW-0902">Two-component regulatory system</keyword>
<protein>
    <submittedName>
        <fullName evidence="5">Signal transduction histidine kinase</fullName>
    </submittedName>
</protein>
<dbReference type="InterPro" id="IPR011712">
    <property type="entry name" value="Sig_transdc_His_kin_sub3_dim/P"/>
</dbReference>
<dbReference type="Gene3D" id="1.20.5.1930">
    <property type="match status" value="1"/>
</dbReference>
<dbReference type="RefSeq" id="WP_310300515.1">
    <property type="nucleotide sequence ID" value="NZ_BAAAPS010000008.1"/>
</dbReference>
<feature type="domain" description="GAF" evidence="4">
    <location>
        <begin position="28"/>
        <end position="175"/>
    </location>
</feature>
<dbReference type="SUPFAM" id="SSF55781">
    <property type="entry name" value="GAF domain-like"/>
    <property type="match status" value="2"/>
</dbReference>
<dbReference type="Pfam" id="PF02518">
    <property type="entry name" value="HATPase_c"/>
    <property type="match status" value="1"/>
</dbReference>
<gene>
    <name evidence="5" type="ORF">J2S63_001429</name>
</gene>
<dbReference type="PANTHER" id="PTHR24421:SF56">
    <property type="entry name" value="OXYGEN SENSOR HISTIDINE KINASE RESPONSE REGULATOR DOST"/>
    <property type="match status" value="1"/>
</dbReference>
<accession>A0ABU2BTB5</accession>
<dbReference type="Gene3D" id="3.30.450.40">
    <property type="match status" value="2"/>
</dbReference>
<evidence type="ECO:0000256" key="3">
    <source>
        <dbReference type="ARBA" id="ARBA00023012"/>
    </source>
</evidence>
<proteinExistence type="predicted"/>
<dbReference type="Proteomes" id="UP001183648">
    <property type="component" value="Unassembled WGS sequence"/>
</dbReference>
<dbReference type="InterPro" id="IPR029016">
    <property type="entry name" value="GAF-like_dom_sf"/>
</dbReference>
<dbReference type="InterPro" id="IPR036890">
    <property type="entry name" value="HATPase_C_sf"/>
</dbReference>
<evidence type="ECO:0000256" key="2">
    <source>
        <dbReference type="ARBA" id="ARBA00022777"/>
    </source>
</evidence>
<organism evidence="5 6">
    <name type="scientific">Nocardioides marmoribigeumensis</name>
    <dbReference type="NCBI Taxonomy" id="433649"/>
    <lineage>
        <taxon>Bacteria</taxon>
        <taxon>Bacillati</taxon>
        <taxon>Actinomycetota</taxon>
        <taxon>Actinomycetes</taxon>
        <taxon>Propionibacteriales</taxon>
        <taxon>Nocardioidaceae</taxon>
        <taxon>Nocardioides</taxon>
    </lineage>
</organism>
<evidence type="ECO:0000259" key="4">
    <source>
        <dbReference type="SMART" id="SM00065"/>
    </source>
</evidence>
<evidence type="ECO:0000256" key="1">
    <source>
        <dbReference type="ARBA" id="ARBA00022679"/>
    </source>
</evidence>
<dbReference type="SUPFAM" id="SSF55874">
    <property type="entry name" value="ATPase domain of HSP90 chaperone/DNA topoisomerase II/histidine kinase"/>
    <property type="match status" value="1"/>
</dbReference>
<dbReference type="Pfam" id="PF07730">
    <property type="entry name" value="HisKA_3"/>
    <property type="match status" value="1"/>
</dbReference>
<keyword evidence="6" id="KW-1185">Reference proteome</keyword>
<keyword evidence="2 5" id="KW-0418">Kinase</keyword>
<name>A0ABU2BTB5_9ACTN</name>
<dbReference type="GO" id="GO:0016301">
    <property type="term" value="F:kinase activity"/>
    <property type="evidence" value="ECO:0007669"/>
    <property type="project" value="UniProtKB-KW"/>
</dbReference>
<dbReference type="Gene3D" id="3.30.565.10">
    <property type="entry name" value="Histidine kinase-like ATPase, C-terminal domain"/>
    <property type="match status" value="1"/>
</dbReference>
<dbReference type="InterPro" id="IPR003594">
    <property type="entry name" value="HATPase_dom"/>
</dbReference>
<dbReference type="EMBL" id="JAVDYG010000001">
    <property type="protein sequence ID" value="MDR7361876.1"/>
    <property type="molecule type" value="Genomic_DNA"/>
</dbReference>
<dbReference type="Pfam" id="PF13185">
    <property type="entry name" value="GAF_2"/>
    <property type="match status" value="1"/>
</dbReference>
<keyword evidence="1" id="KW-0808">Transferase</keyword>
<comment type="caution">
    <text evidence="5">The sequence shown here is derived from an EMBL/GenBank/DDBJ whole genome shotgun (WGS) entry which is preliminary data.</text>
</comment>
<dbReference type="Pfam" id="PF01590">
    <property type="entry name" value="GAF"/>
    <property type="match status" value="1"/>
</dbReference>
<evidence type="ECO:0000313" key="6">
    <source>
        <dbReference type="Proteomes" id="UP001183648"/>
    </source>
</evidence>
<dbReference type="InterPro" id="IPR050482">
    <property type="entry name" value="Sensor_HK_TwoCompSys"/>
</dbReference>
<evidence type="ECO:0000313" key="5">
    <source>
        <dbReference type="EMBL" id="MDR7361876.1"/>
    </source>
</evidence>
<reference evidence="5 6" key="1">
    <citation type="submission" date="2023-07" db="EMBL/GenBank/DDBJ databases">
        <title>Sequencing the genomes of 1000 actinobacteria strains.</title>
        <authorList>
            <person name="Klenk H.-P."/>
        </authorList>
    </citation>
    <scope>NUCLEOTIDE SEQUENCE [LARGE SCALE GENOMIC DNA]</scope>
    <source>
        <strain evidence="5 6">DSM 19426</strain>
    </source>
</reference>
<dbReference type="InterPro" id="IPR003018">
    <property type="entry name" value="GAF"/>
</dbReference>
<sequence>MEGSAGPEAGERLRGLLRASQEIVGDLALEVVLRRIVEAACELLQARYGALGVLDPEGLALEQFIHVGIDEPEARRIGDLPAGKGVLGALIHDPRPIRLEELGDDTRSVGFPEHHPPMHSFLGVPISVRGEVFGNLYLTERRTGSFTEEDVELARALAATAAVAIENARLFDDARRRQEWLAASTSTTVLILSSPAEEALAVVAETVHRLAEADAVTVVLPTADGRRLSVPIAVGLEADLLMGSSYEIEGTITERVLRTGEPELVSGAEDAEKGRVFLRGFIPAGPVMVLPLSGRDDARGTLVVARLADRPRFRAADLETATTFANHAALALELADARRAAQRMAIFEERDRIARDLHDHVIQQLFAAGMSLQGIGLGLGDRPAARRVDQVVDSLDTAIKQIRASIFQLRDHLGPQGLGIRAAVLEVVSDVAAGLPSEPVVRFSGPVDTVVDAALAGDVLAVVREALTNISRHADAHEVEVGLTVTSTLLELRVADDGRGIGTVTRRSGLDNLRQRAERRGGTFVVEELRPGVGTVVRWQVPVEVSG</sequence>
<feature type="domain" description="GAF" evidence="4">
    <location>
        <begin position="195"/>
        <end position="342"/>
    </location>
</feature>
<dbReference type="CDD" id="cd16917">
    <property type="entry name" value="HATPase_UhpB-NarQ-NarX-like"/>
    <property type="match status" value="1"/>
</dbReference>